<dbReference type="Gene3D" id="4.10.320.10">
    <property type="entry name" value="E3-binding domain"/>
    <property type="match status" value="1"/>
</dbReference>
<reference evidence="4" key="2">
    <citation type="submission" date="2020-09" db="EMBL/GenBank/DDBJ databases">
        <authorList>
            <person name="Sun Q."/>
            <person name="Ohkuma M."/>
        </authorList>
    </citation>
    <scope>NUCLEOTIDE SEQUENCE</scope>
    <source>
        <strain evidence="4">JCM 4637</strain>
    </source>
</reference>
<dbReference type="AlphaFoldDB" id="A0A918X730"/>
<evidence type="ECO:0000313" key="4">
    <source>
        <dbReference type="EMBL" id="GHD15940.1"/>
    </source>
</evidence>
<evidence type="ECO:0000313" key="5">
    <source>
        <dbReference type="Proteomes" id="UP000638353"/>
    </source>
</evidence>
<protein>
    <recommendedName>
        <fullName evidence="3">Lsr2 DNA-binding domain-containing protein</fullName>
    </recommendedName>
</protein>
<evidence type="ECO:0000256" key="2">
    <source>
        <dbReference type="SAM" id="Coils"/>
    </source>
</evidence>
<feature type="coiled-coil region" evidence="2">
    <location>
        <begin position="132"/>
        <end position="186"/>
    </location>
</feature>
<dbReference type="RefSeq" id="WP_189828205.1">
    <property type="nucleotide sequence ID" value="NZ_BMVC01000024.1"/>
</dbReference>
<feature type="domain" description="Lsr2 DNA-binding" evidence="3">
    <location>
        <begin position="207"/>
        <end position="236"/>
    </location>
</feature>
<dbReference type="GO" id="GO:0016746">
    <property type="term" value="F:acyltransferase activity"/>
    <property type="evidence" value="ECO:0007669"/>
    <property type="project" value="InterPro"/>
</dbReference>
<name>A0A918X730_9ACTN</name>
<accession>A0A918X730</accession>
<comment type="caution">
    <text evidence="4">The sequence shown here is derived from an EMBL/GenBank/DDBJ whole genome shotgun (WGS) entry which is preliminary data.</text>
</comment>
<dbReference type="InterPro" id="IPR036625">
    <property type="entry name" value="E3-bd_dom_sf"/>
</dbReference>
<evidence type="ECO:0000256" key="1">
    <source>
        <dbReference type="ARBA" id="ARBA00023125"/>
    </source>
</evidence>
<reference evidence="4" key="1">
    <citation type="journal article" date="2014" name="Int. J. Syst. Evol. Microbiol.">
        <title>Complete genome sequence of Corynebacterium casei LMG S-19264T (=DSM 44701T), isolated from a smear-ripened cheese.</title>
        <authorList>
            <consortium name="US DOE Joint Genome Institute (JGI-PGF)"/>
            <person name="Walter F."/>
            <person name="Albersmeier A."/>
            <person name="Kalinowski J."/>
            <person name="Ruckert C."/>
        </authorList>
    </citation>
    <scope>NUCLEOTIDE SEQUENCE</scope>
    <source>
        <strain evidence="4">JCM 4637</strain>
    </source>
</reference>
<dbReference type="GO" id="GO:0003677">
    <property type="term" value="F:DNA binding"/>
    <property type="evidence" value="ECO:0007669"/>
    <property type="project" value="UniProtKB-KW"/>
</dbReference>
<dbReference type="Proteomes" id="UP000638353">
    <property type="component" value="Unassembled WGS sequence"/>
</dbReference>
<dbReference type="Pfam" id="PF23359">
    <property type="entry name" value="Lsr2_DNA-bd"/>
    <property type="match status" value="1"/>
</dbReference>
<sequence>MRPIRNSLAADQLTPTPLTPEQVTAARRTTAHHAHGRDDLTLLLDALGIPATLTLSLTTNGDLMPTPTPAFTAQQAVAVSLHATGTPLPEITRYTGIGEDDLIPLLAAAQDGTPVLTGGLEDLLAWAQQHNAASVRRKADRIRADIEELTARRQADDAETAAQERVAALQAELRQAEDALRAVKAVTRTTTSPAAASPLPDGVGREEIRAWAKVNGHEVAARGQLPQRIVDAYTAAHHTLTLAKAS</sequence>
<evidence type="ECO:0000259" key="3">
    <source>
        <dbReference type="Pfam" id="PF23359"/>
    </source>
</evidence>
<dbReference type="EMBL" id="BMVC01000024">
    <property type="protein sequence ID" value="GHD15940.1"/>
    <property type="molecule type" value="Genomic_DNA"/>
</dbReference>
<gene>
    <name evidence="4" type="ORF">GCM10010334_76480</name>
</gene>
<dbReference type="InterPro" id="IPR055370">
    <property type="entry name" value="Lsr2_DNA-bd"/>
</dbReference>
<keyword evidence="2" id="KW-0175">Coiled coil</keyword>
<keyword evidence="1" id="KW-0238">DNA-binding</keyword>
<proteinExistence type="predicted"/>
<organism evidence="4 5">
    <name type="scientific">Streptomyces finlayi</name>
    <dbReference type="NCBI Taxonomy" id="67296"/>
    <lineage>
        <taxon>Bacteria</taxon>
        <taxon>Bacillati</taxon>
        <taxon>Actinomycetota</taxon>
        <taxon>Actinomycetes</taxon>
        <taxon>Kitasatosporales</taxon>
        <taxon>Streptomycetaceae</taxon>
        <taxon>Streptomyces</taxon>
    </lineage>
</organism>